<keyword evidence="1" id="KW-0472">Membrane</keyword>
<proteinExistence type="predicted"/>
<sequence length="33" mass="4056">MYFSQIDNDNFIIHIFFLLLIYSQGIKKSYRNL</sequence>
<keyword evidence="1" id="KW-0812">Transmembrane</keyword>
<name>A0A8S5QZV8_9CAUD</name>
<organism evidence="2">
    <name type="scientific">Siphoviridae sp. cttnq1</name>
    <dbReference type="NCBI Taxonomy" id="2826495"/>
    <lineage>
        <taxon>Viruses</taxon>
        <taxon>Duplodnaviria</taxon>
        <taxon>Heunggongvirae</taxon>
        <taxon>Uroviricota</taxon>
        <taxon>Caudoviricetes</taxon>
    </lineage>
</organism>
<reference evidence="2" key="1">
    <citation type="journal article" date="2021" name="Proc. Natl. Acad. Sci. U.S.A.">
        <title>A Catalog of Tens of Thousands of Viruses from Human Metagenomes Reveals Hidden Associations with Chronic Diseases.</title>
        <authorList>
            <person name="Tisza M.J."/>
            <person name="Buck C.B."/>
        </authorList>
    </citation>
    <scope>NUCLEOTIDE SEQUENCE</scope>
    <source>
        <strain evidence="2">Cttnq1</strain>
    </source>
</reference>
<protein>
    <submittedName>
        <fullName evidence="2">Uncharacterized protein</fullName>
    </submittedName>
</protein>
<keyword evidence="1" id="KW-1133">Transmembrane helix</keyword>
<evidence type="ECO:0000313" key="2">
    <source>
        <dbReference type="EMBL" id="DAE24361.1"/>
    </source>
</evidence>
<feature type="transmembrane region" description="Helical" evidence="1">
    <location>
        <begin position="12"/>
        <end position="30"/>
    </location>
</feature>
<accession>A0A8S5QZV8</accession>
<dbReference type="EMBL" id="BK015772">
    <property type="protein sequence ID" value="DAE24361.1"/>
    <property type="molecule type" value="Genomic_DNA"/>
</dbReference>
<evidence type="ECO:0000256" key="1">
    <source>
        <dbReference type="SAM" id="Phobius"/>
    </source>
</evidence>